<comment type="subcellular location">
    <subcellularLocation>
        <location evidence="1">Cytoplasm</location>
    </subcellularLocation>
</comment>
<keyword evidence="10" id="KW-0067">ATP-binding</keyword>
<evidence type="ECO:0000313" key="18">
    <source>
        <dbReference type="EMBL" id="MFC6644419.1"/>
    </source>
</evidence>
<reference evidence="19" key="1">
    <citation type="journal article" date="2019" name="Int. J. Syst. Evol. Microbiol.">
        <title>The Global Catalogue of Microorganisms (GCM) 10K type strain sequencing project: providing services to taxonomists for standard genome sequencing and annotation.</title>
        <authorList>
            <consortium name="The Broad Institute Genomics Platform"/>
            <consortium name="The Broad Institute Genome Sequencing Center for Infectious Disease"/>
            <person name="Wu L."/>
            <person name="Ma J."/>
        </authorList>
    </citation>
    <scope>NUCLEOTIDE SEQUENCE [LARGE SCALE GENOMIC DNA]</scope>
    <source>
        <strain evidence="19">CGMCC 1.16026</strain>
    </source>
</reference>
<evidence type="ECO:0000256" key="13">
    <source>
        <dbReference type="ARBA" id="ARBA00023204"/>
    </source>
</evidence>
<evidence type="ECO:0000256" key="2">
    <source>
        <dbReference type="ARBA" id="ARBA00022490"/>
    </source>
</evidence>
<comment type="similarity">
    <text evidence="14">Belongs to the ABC transporter superfamily. UvrA family.</text>
</comment>
<keyword evidence="13" id="KW-0234">DNA repair</keyword>
<keyword evidence="7" id="KW-0228">DNA excision</keyword>
<gene>
    <name evidence="18" type="primary">uvrA</name>
    <name evidence="18" type="ORF">ACFQBQ_02185</name>
</gene>
<evidence type="ECO:0000256" key="10">
    <source>
        <dbReference type="ARBA" id="ARBA00022840"/>
    </source>
</evidence>
<comment type="caution">
    <text evidence="18">The sequence shown here is derived from an EMBL/GenBank/DDBJ whole genome shotgun (WGS) entry which is preliminary data.</text>
</comment>
<evidence type="ECO:0000256" key="1">
    <source>
        <dbReference type="ARBA" id="ARBA00004496"/>
    </source>
</evidence>
<evidence type="ECO:0000259" key="17">
    <source>
        <dbReference type="PROSITE" id="PS50893"/>
    </source>
</evidence>
<dbReference type="Gene3D" id="3.30.190.20">
    <property type="match status" value="1"/>
</dbReference>
<dbReference type="Gene3D" id="1.20.1580.10">
    <property type="entry name" value="ABC transporter ATPase like domain"/>
    <property type="match status" value="3"/>
</dbReference>
<feature type="domain" description="ABC transporter" evidence="17">
    <location>
        <begin position="382"/>
        <end position="615"/>
    </location>
</feature>
<dbReference type="Gene3D" id="3.40.50.300">
    <property type="entry name" value="P-loop containing nucleotide triphosphate hydrolases"/>
    <property type="match status" value="3"/>
</dbReference>
<dbReference type="SUPFAM" id="SSF52540">
    <property type="entry name" value="P-loop containing nucleoside triphosphate hydrolases"/>
    <property type="match status" value="2"/>
</dbReference>
<evidence type="ECO:0000256" key="4">
    <source>
        <dbReference type="ARBA" id="ARBA00022737"/>
    </source>
</evidence>
<evidence type="ECO:0000256" key="16">
    <source>
        <dbReference type="ARBA" id="ARBA00042156"/>
    </source>
</evidence>
<evidence type="ECO:0000256" key="14">
    <source>
        <dbReference type="ARBA" id="ARBA00038000"/>
    </source>
</evidence>
<keyword evidence="12" id="KW-0238">DNA-binding</keyword>
<evidence type="ECO:0000256" key="9">
    <source>
        <dbReference type="ARBA" id="ARBA00022833"/>
    </source>
</evidence>
<organism evidence="18 19">
    <name type="scientific">Granulicella cerasi</name>
    <dbReference type="NCBI Taxonomy" id="741063"/>
    <lineage>
        <taxon>Bacteria</taxon>
        <taxon>Pseudomonadati</taxon>
        <taxon>Acidobacteriota</taxon>
        <taxon>Terriglobia</taxon>
        <taxon>Terriglobales</taxon>
        <taxon>Acidobacteriaceae</taxon>
        <taxon>Granulicella</taxon>
    </lineage>
</organism>
<evidence type="ECO:0000256" key="7">
    <source>
        <dbReference type="ARBA" id="ARBA00022769"/>
    </source>
</evidence>
<protein>
    <recommendedName>
        <fullName evidence="15">UvrABC system protein A</fullName>
    </recommendedName>
    <alternativeName>
        <fullName evidence="16">Excinuclease ABC subunit A</fullName>
    </alternativeName>
</protein>
<dbReference type="PANTHER" id="PTHR43152">
    <property type="entry name" value="UVRABC SYSTEM PROTEIN A"/>
    <property type="match status" value="1"/>
</dbReference>
<evidence type="ECO:0000256" key="11">
    <source>
        <dbReference type="ARBA" id="ARBA00022881"/>
    </source>
</evidence>
<keyword evidence="6" id="KW-0227">DNA damage</keyword>
<keyword evidence="2" id="KW-0963">Cytoplasm</keyword>
<dbReference type="Proteomes" id="UP001596391">
    <property type="component" value="Unassembled WGS sequence"/>
</dbReference>
<evidence type="ECO:0000313" key="19">
    <source>
        <dbReference type="Proteomes" id="UP001596391"/>
    </source>
</evidence>
<name>A0ABW1Z5L6_9BACT</name>
<dbReference type="InterPro" id="IPR041552">
    <property type="entry name" value="UvrA_DNA-bd"/>
</dbReference>
<keyword evidence="3" id="KW-0479">Metal-binding</keyword>
<dbReference type="InterPro" id="IPR027417">
    <property type="entry name" value="P-loop_NTPase"/>
</dbReference>
<sequence length="989" mass="108018">MNDQITIRGARTHNLKGIDVDIPHGKLTVVSGVSGSGKSSLAFDTVYAEGQRRYVESLSAYARQFLERIEKPDVDHMDGLAPAIAIKQKNQTRNPRSTVATATEIYDYLRLLYARCGTVTCLHCGGVVRHDTVDEIVTRVLSQPEGTRVYALFPTMRREIKLESMTEAVSEETAKPAKKVAAKKVSAKAAKASIEAASDALKARLGELRGRGYNRLWQDDGAAGKIVEFSTPESLLELDFSEPIFVLADRLALSADVRSRLVDAIETGYREAGEILFRTVPREEHEAAVEQRFSAAFECENCHRAYREPEPRLFSFNNPFGACPRCQGFGNTIDFDPGLIIPDRSKSLDDGAIDPWTKPKYRSPWHAEMKRAAKSEGIPTNVPWFDLTEAQQEFIWEGRGTWVGIRGFFNELERKKYKLHVRVFLSRYRGYATCPDCRGQRLRAEARAVLLNGRNICETCALTITDARSFLNGLELSPAQAEVAGKVLEEVRQRVGFLLEVGLEYLTLDRLSATLSGGESQRIQLATSLGSRLVGALYVLDEPSIGLHTRDTAKLIRIMKELRDLGNTILVVEHDPDVIRAADRLLDLGPGAGELGGKLLAAGTIDEVKENPNSLTGRYLSGRSQIVVPKHRREPGREKLVLKGARIHNLKGVDVTIPLGLLCCVTGVSGSGKSTMVHQVLYKALMQSLGQSEGSDPAHLYRELSGAQHLNDVVLVDQSPIGRTPRSNPVTYIKAFDPIRELFSSQPDAKRRGLTAGSFSFNIPGGRCDTCEGDGTVTVEMQFLADVELPCEECNGTRYKTQVLEVKYKGRSIHEVLGMTVREALVYFAGHSKIVDRLAVLDEVGLGYVRLGQSATTLSGGEAQRVKLAMHLAQARSGSSGGAGGVRGEAKRAASRVLYILDEPTTGLHFEDVAKLLAAFNKLIDGGGSLLVIEHNLDVIKCADWIIDMGPEGGSGGGQVVAVGTPEEIAATTASHTGHWLAPVLEGKV</sequence>
<evidence type="ECO:0000256" key="6">
    <source>
        <dbReference type="ARBA" id="ARBA00022763"/>
    </source>
</evidence>
<dbReference type="InterPro" id="IPR017871">
    <property type="entry name" value="ABC_transporter-like_CS"/>
</dbReference>
<dbReference type="PROSITE" id="PS50893">
    <property type="entry name" value="ABC_TRANSPORTER_2"/>
    <property type="match status" value="1"/>
</dbReference>
<dbReference type="PANTHER" id="PTHR43152:SF3">
    <property type="entry name" value="UVRABC SYSTEM PROTEIN A"/>
    <property type="match status" value="1"/>
</dbReference>
<keyword evidence="11" id="KW-0267">Excision nuclease</keyword>
<evidence type="ECO:0000256" key="15">
    <source>
        <dbReference type="ARBA" id="ARBA00039316"/>
    </source>
</evidence>
<dbReference type="Pfam" id="PF17755">
    <property type="entry name" value="UvrA_DNA-bind"/>
    <property type="match status" value="1"/>
</dbReference>
<evidence type="ECO:0000256" key="3">
    <source>
        <dbReference type="ARBA" id="ARBA00022723"/>
    </source>
</evidence>
<keyword evidence="4" id="KW-0677">Repeat</keyword>
<keyword evidence="8" id="KW-0863">Zinc-finger</keyword>
<accession>A0ABW1Z5L6</accession>
<dbReference type="EMBL" id="JBHSWI010000001">
    <property type="protein sequence ID" value="MFC6644419.1"/>
    <property type="molecule type" value="Genomic_DNA"/>
</dbReference>
<keyword evidence="19" id="KW-1185">Reference proteome</keyword>
<evidence type="ECO:0000256" key="12">
    <source>
        <dbReference type="ARBA" id="ARBA00023125"/>
    </source>
</evidence>
<dbReference type="Gene3D" id="1.10.8.280">
    <property type="entry name" value="ABC transporter ATPase domain-like"/>
    <property type="match status" value="1"/>
</dbReference>
<dbReference type="RefSeq" id="WP_263372351.1">
    <property type="nucleotide sequence ID" value="NZ_JAGSYD010000004.1"/>
</dbReference>
<dbReference type="InterPro" id="IPR003439">
    <property type="entry name" value="ABC_transporter-like_ATP-bd"/>
</dbReference>
<keyword evidence="5" id="KW-0547">Nucleotide-binding</keyword>
<evidence type="ECO:0000256" key="5">
    <source>
        <dbReference type="ARBA" id="ARBA00022741"/>
    </source>
</evidence>
<proteinExistence type="inferred from homology"/>
<evidence type="ECO:0000256" key="8">
    <source>
        <dbReference type="ARBA" id="ARBA00022771"/>
    </source>
</evidence>
<keyword evidence="9" id="KW-0862">Zinc</keyword>
<dbReference type="PROSITE" id="PS00211">
    <property type="entry name" value="ABC_TRANSPORTER_1"/>
    <property type="match status" value="1"/>
</dbReference>
<dbReference type="NCBIfam" id="TIGR00630">
    <property type="entry name" value="uvra"/>
    <property type="match status" value="1"/>
</dbReference>
<dbReference type="InterPro" id="IPR004602">
    <property type="entry name" value="UvrA"/>
</dbReference>